<dbReference type="Gene3D" id="2.170.130.10">
    <property type="entry name" value="TonB-dependent receptor, plug domain"/>
    <property type="match status" value="1"/>
</dbReference>
<keyword evidence="5 7" id="KW-0472">Membrane</keyword>
<feature type="transmembrane region" description="Helical" evidence="8">
    <location>
        <begin position="12"/>
        <end position="32"/>
    </location>
</feature>
<comment type="caution">
    <text evidence="10">The sequence shown here is derived from an EMBL/GenBank/DDBJ whole genome shotgun (WGS) entry which is preliminary data.</text>
</comment>
<sequence length="1012" mass="110998">MNKFSFYKGKWWIPIFLWVYLILTPLFSYGSICVVKSKVESHKVIPSTVLGMTQSIVITGTVRDSQGAMPGVTVSVAGKSTATITDYQGKYSITATATDILVFSFVGYTTLNIPIAGRTVVSVHLQEDATQLQEVKINAGYYSVKEKERTGSIAKISAKDIEKQPVTNVLATMQGRMAGVDIVQDSGSPGGSFSIKIRGQNSLRADGNQPLYIIDGVPYSSETIGSIATSGTAPTLTSPLNSINPSDIESIEVLKDADATAIYGSRGANGVVLITTKKGRAGATAFTLNTSTSFASVTRTPKLMRTQQYLAMRQQAFANDGITVYPDYAYDVNGTWDANRYTDWQDALIGGTAEINTLQASVSGGSQRTQYLLSGNYRTETTVFPGDFKYNKGAMHFNMNHASDDDHFKIVFSANYTSQKNNQPAMDLTSVSLTLAPNAPALYDADGSLNWENSTWNNPLAVLESEFDSRINDLTANTVLSYQLLKSLQFKTSLGYSDLNSNESRTQPSTMYNPAYGLGSEFSSLSTNYTSRTSWIAEPQLNWSTAIGKGKIEALLGSTLQQQKTERLFLNGFGFTSNNLIHDLASASVKTIDLSDETVYKYQAFFARINYSWDTRYILNITGRRDGSSRFGPGKQFATFGAVGAAWLFSNEALLKDNTILSFGKLRTSYGTTGNDQIGDYQFLDTYSSSGIAYQGTIGLQPVRLFNPEFGWETNRKFEVALETGFLKDRLFLSAAYYLNRSSNQLVGVPLPGITGFSALNANLDATVQNSGLEFTLRTVNFQRKHFEWTTNFNISASRNKLVSYPGLESSSYATTYVVGEPTTIIKLYRYIGMNPTTGVYQFEDANGDGVLTSIGDRKTIADLSPRFFGGLQNQFKLDRLQLDFLFQFVKQDAFTAMPGVPGMAVNQLTSVSDSSNQQPYTAGANGAVISAYYRYVLSDGAVQDASYVRLKNVSLTYDLPVKITTDFRCQLYVQGQNVLTFTKFANGDPEFKFSGYLPPLKVYAAGVKLTF</sequence>
<dbReference type="InterPro" id="IPR037066">
    <property type="entry name" value="Plug_dom_sf"/>
</dbReference>
<evidence type="ECO:0000256" key="6">
    <source>
        <dbReference type="ARBA" id="ARBA00023237"/>
    </source>
</evidence>
<evidence type="ECO:0000313" key="11">
    <source>
        <dbReference type="Proteomes" id="UP001600109"/>
    </source>
</evidence>
<protein>
    <submittedName>
        <fullName evidence="10">SusC/RagA family TonB-linked outer membrane protein</fullName>
    </submittedName>
</protein>
<dbReference type="InterPro" id="IPR012910">
    <property type="entry name" value="Plug_dom"/>
</dbReference>
<dbReference type="EMBL" id="JBHZPZ010000003">
    <property type="protein sequence ID" value="MFE3867048.1"/>
    <property type="molecule type" value="Genomic_DNA"/>
</dbReference>
<dbReference type="SUPFAM" id="SSF49464">
    <property type="entry name" value="Carboxypeptidase regulatory domain-like"/>
    <property type="match status" value="1"/>
</dbReference>
<comment type="subcellular location">
    <subcellularLocation>
        <location evidence="1 7">Cell outer membrane</location>
        <topology evidence="1 7">Multi-pass membrane protein</topology>
    </subcellularLocation>
</comment>
<keyword evidence="6 7" id="KW-0998">Cell outer membrane</keyword>
<keyword evidence="8" id="KW-1133">Transmembrane helix</keyword>
<dbReference type="InterPro" id="IPR008969">
    <property type="entry name" value="CarboxyPept-like_regulatory"/>
</dbReference>
<keyword evidence="4 7" id="KW-0812">Transmembrane</keyword>
<organism evidence="10 11">
    <name type="scientific">Flavobacterium xylosi</name>
    <dbReference type="NCBI Taxonomy" id="3230415"/>
    <lineage>
        <taxon>Bacteria</taxon>
        <taxon>Pseudomonadati</taxon>
        <taxon>Bacteroidota</taxon>
        <taxon>Flavobacteriia</taxon>
        <taxon>Flavobacteriales</taxon>
        <taxon>Flavobacteriaceae</taxon>
        <taxon>Flavobacterium</taxon>
    </lineage>
</organism>
<keyword evidence="2 7" id="KW-0813">Transport</keyword>
<evidence type="ECO:0000259" key="9">
    <source>
        <dbReference type="Pfam" id="PF07715"/>
    </source>
</evidence>
<keyword evidence="3 7" id="KW-1134">Transmembrane beta strand</keyword>
<dbReference type="Proteomes" id="UP001600109">
    <property type="component" value="Unassembled WGS sequence"/>
</dbReference>
<name>A0ABW6HSS2_9FLAO</name>
<dbReference type="Pfam" id="PF07715">
    <property type="entry name" value="Plug"/>
    <property type="match status" value="1"/>
</dbReference>
<evidence type="ECO:0000256" key="2">
    <source>
        <dbReference type="ARBA" id="ARBA00022448"/>
    </source>
</evidence>
<dbReference type="RefSeq" id="WP_379853698.1">
    <property type="nucleotide sequence ID" value="NZ_JBHZPZ010000003.1"/>
</dbReference>
<dbReference type="InterPro" id="IPR039426">
    <property type="entry name" value="TonB-dep_rcpt-like"/>
</dbReference>
<feature type="domain" description="TonB-dependent receptor plug" evidence="9">
    <location>
        <begin position="147"/>
        <end position="271"/>
    </location>
</feature>
<gene>
    <name evidence="10" type="ORF">ACFX5E_03050</name>
</gene>
<dbReference type="Gene3D" id="2.40.170.20">
    <property type="entry name" value="TonB-dependent receptor, beta-barrel domain"/>
    <property type="match status" value="1"/>
</dbReference>
<dbReference type="SUPFAM" id="SSF56935">
    <property type="entry name" value="Porins"/>
    <property type="match status" value="1"/>
</dbReference>
<evidence type="ECO:0000256" key="3">
    <source>
        <dbReference type="ARBA" id="ARBA00022452"/>
    </source>
</evidence>
<dbReference type="Pfam" id="PF13715">
    <property type="entry name" value="CarbopepD_reg_2"/>
    <property type="match status" value="1"/>
</dbReference>
<keyword evidence="11" id="KW-1185">Reference proteome</keyword>
<dbReference type="PROSITE" id="PS52016">
    <property type="entry name" value="TONB_DEPENDENT_REC_3"/>
    <property type="match status" value="1"/>
</dbReference>
<proteinExistence type="inferred from homology"/>
<evidence type="ECO:0000313" key="10">
    <source>
        <dbReference type="EMBL" id="MFE3867048.1"/>
    </source>
</evidence>
<dbReference type="InterPro" id="IPR036942">
    <property type="entry name" value="Beta-barrel_TonB_sf"/>
</dbReference>
<evidence type="ECO:0000256" key="7">
    <source>
        <dbReference type="PROSITE-ProRule" id="PRU01360"/>
    </source>
</evidence>
<accession>A0ABW6HSS2</accession>
<reference evidence="10 11" key="1">
    <citation type="submission" date="2024-06" db="EMBL/GenBank/DDBJ databases">
        <title>Flavobacterium spp. isolated from glacier.</title>
        <authorList>
            <person name="Han D."/>
        </authorList>
    </citation>
    <scope>NUCLEOTIDE SEQUENCE [LARGE SCALE GENOMIC DNA]</scope>
    <source>
        <strain evidence="10 11">LS2P90</strain>
    </source>
</reference>
<dbReference type="NCBIfam" id="TIGR04057">
    <property type="entry name" value="SusC_RagA_signa"/>
    <property type="match status" value="1"/>
</dbReference>
<evidence type="ECO:0000256" key="8">
    <source>
        <dbReference type="SAM" id="Phobius"/>
    </source>
</evidence>
<evidence type="ECO:0000256" key="5">
    <source>
        <dbReference type="ARBA" id="ARBA00023136"/>
    </source>
</evidence>
<comment type="similarity">
    <text evidence="7">Belongs to the TonB-dependent receptor family.</text>
</comment>
<dbReference type="InterPro" id="IPR023997">
    <property type="entry name" value="TonB-dep_OMP_SusC/RagA_CS"/>
</dbReference>
<evidence type="ECO:0000256" key="1">
    <source>
        <dbReference type="ARBA" id="ARBA00004571"/>
    </source>
</evidence>
<dbReference type="InterPro" id="IPR023996">
    <property type="entry name" value="TonB-dep_OMP_SusC/RagA"/>
</dbReference>
<evidence type="ECO:0000256" key="4">
    <source>
        <dbReference type="ARBA" id="ARBA00022692"/>
    </source>
</evidence>
<dbReference type="NCBIfam" id="TIGR04056">
    <property type="entry name" value="OMP_RagA_SusC"/>
    <property type="match status" value="1"/>
</dbReference>